<keyword evidence="3" id="KW-1185">Reference proteome</keyword>
<evidence type="ECO:0000313" key="3">
    <source>
        <dbReference type="Proteomes" id="UP000215158"/>
    </source>
</evidence>
<keyword evidence="1" id="KW-0812">Transmembrane</keyword>
<protein>
    <submittedName>
        <fullName evidence="2">Uncharacterized protein</fullName>
    </submittedName>
</protein>
<dbReference type="Proteomes" id="UP000215158">
    <property type="component" value="Chromosome 2"/>
</dbReference>
<keyword evidence="1" id="KW-1133">Transmembrane helix</keyword>
<name>A0A248VPV1_9BURK</name>
<keyword evidence="1" id="KW-0472">Membrane</keyword>
<proteinExistence type="predicted"/>
<accession>A0A248VPV1</accession>
<reference evidence="2 3" key="1">
    <citation type="submission" date="2017-08" db="EMBL/GenBank/DDBJ databases">
        <title>Identification and genetic characteristics of simultaneous BTEX- and naphthalene-degrading Paraburkholderia sp. BN5 isolated from petroleum-contaminated soil.</title>
        <authorList>
            <person name="Lee Y."/>
            <person name="Jeon C.O."/>
        </authorList>
    </citation>
    <scope>NUCLEOTIDE SEQUENCE [LARGE SCALE GENOMIC DNA]</scope>
    <source>
        <strain evidence="2 3">BN5</strain>
    </source>
</reference>
<sequence length="63" mass="6840">MRQVDRGGREQADRAGRECGRPRIAMYAVQARSAGHPASAAMAAMTIGIALFILRPAMRLILM</sequence>
<organism evidence="2 3">
    <name type="scientific">Paraburkholderia aromaticivorans</name>
    <dbReference type="NCBI Taxonomy" id="2026199"/>
    <lineage>
        <taxon>Bacteria</taxon>
        <taxon>Pseudomonadati</taxon>
        <taxon>Pseudomonadota</taxon>
        <taxon>Betaproteobacteria</taxon>
        <taxon>Burkholderiales</taxon>
        <taxon>Burkholderiaceae</taxon>
        <taxon>Paraburkholderia</taxon>
    </lineage>
</organism>
<gene>
    <name evidence="2" type="ORF">CJU94_19940</name>
</gene>
<evidence type="ECO:0000313" key="2">
    <source>
        <dbReference type="EMBL" id="ASW00542.1"/>
    </source>
</evidence>
<evidence type="ECO:0000256" key="1">
    <source>
        <dbReference type="SAM" id="Phobius"/>
    </source>
</evidence>
<dbReference type="KEGG" id="parb:CJU94_19940"/>
<feature type="transmembrane region" description="Helical" evidence="1">
    <location>
        <begin position="34"/>
        <end position="54"/>
    </location>
</feature>
<dbReference type="EMBL" id="CP022990">
    <property type="protein sequence ID" value="ASW00542.1"/>
    <property type="molecule type" value="Genomic_DNA"/>
</dbReference>
<dbReference type="AlphaFoldDB" id="A0A248VPV1"/>